<dbReference type="Pfam" id="PF13365">
    <property type="entry name" value="Trypsin_2"/>
    <property type="match status" value="1"/>
</dbReference>
<dbReference type="PANTHER" id="PTHR22939">
    <property type="entry name" value="SERINE PROTEASE FAMILY S1C HTRA-RELATED"/>
    <property type="match status" value="1"/>
</dbReference>
<dbReference type="AlphaFoldDB" id="A0A5C6B6B6"/>
<dbReference type="InterPro" id="IPR001940">
    <property type="entry name" value="Peptidase_S1C"/>
</dbReference>
<dbReference type="GO" id="GO:0006508">
    <property type="term" value="P:proteolysis"/>
    <property type="evidence" value="ECO:0007669"/>
    <property type="project" value="UniProtKB-KW"/>
</dbReference>
<dbReference type="Gene3D" id="2.40.10.120">
    <property type="match status" value="1"/>
</dbReference>
<dbReference type="EC" id="3.4.21.107" evidence="3"/>
<accession>A0A5C6B6B6</accession>
<dbReference type="EMBL" id="SJPP01000003">
    <property type="protein sequence ID" value="TWU07082.1"/>
    <property type="molecule type" value="Genomic_DNA"/>
</dbReference>
<dbReference type="RefSeq" id="WP_146373900.1">
    <property type="nucleotide sequence ID" value="NZ_SJPP01000003.1"/>
</dbReference>
<feature type="signal peptide" evidence="2">
    <location>
        <begin position="1"/>
        <end position="25"/>
    </location>
</feature>
<keyword evidence="4" id="KW-1185">Reference proteome</keyword>
<organism evidence="3 4">
    <name type="scientific">Symmachiella macrocystis</name>
    <dbReference type="NCBI Taxonomy" id="2527985"/>
    <lineage>
        <taxon>Bacteria</taxon>
        <taxon>Pseudomonadati</taxon>
        <taxon>Planctomycetota</taxon>
        <taxon>Planctomycetia</taxon>
        <taxon>Planctomycetales</taxon>
        <taxon>Planctomycetaceae</taxon>
        <taxon>Symmachiella</taxon>
    </lineage>
</organism>
<sequence length="584" mass="63581" precursor="true">MPKFLTSLIAALLLIAQIPAVPAPAVEPEVAQAEQQRIEVMARAASTVVAVFGAEGAGGGSGVLISPDGYALTNFHVVQGAGNFMKCGLADGVLYDAVIVSIDPTGDVALIKLLGRDDFPAAPMGNSDLLHQGDPVFAMGNPFLLATDFHPTATFGIVSGIHRYQYPSGTILEYTDCIQTDASINPGNSGGPLFNTAGEVVGINGRISLDKRGRVNVGAGYAISINQIKHFMDHLRSGRIVDHATLGAIVSTNQDGAVMVDNILEDTPVYRRGLRLDDEIVSFAGRPIRSVNQFKNILGIYPKGWKLPLAFRREVDGNIETHEIIVRLEALHRSSELTLDDSPKKPRGPRLPKTERKEQPPAVLKTSPELAKYYQKKPGFLNYYFNELERNRALRGLEDLGDFSEVSSRWIVTGKTETGEDFRIVFASTGMGMLLGENAYLQPLGEDAAIIDEPPGSGGLLAGLNHYRRLLTMGAAGFSEFFYVGSTPLDGVGERVDIVEAELNAGRSLWYFQKGTGELVGFDFWIHDDADPCEVRFSGRREFQGRILPARWTVNHADKTFVTLNIENCEFPTSDDESVKEAGR</sequence>
<protein>
    <submittedName>
        <fullName evidence="3">Periplasmic serine endoprotease DegP</fullName>
        <ecNumber evidence="3">3.4.21.107</ecNumber>
    </submittedName>
</protein>
<dbReference type="Gene3D" id="2.30.42.10">
    <property type="match status" value="1"/>
</dbReference>
<dbReference type="GO" id="GO:0004252">
    <property type="term" value="F:serine-type endopeptidase activity"/>
    <property type="evidence" value="ECO:0007669"/>
    <property type="project" value="InterPro"/>
</dbReference>
<reference evidence="3 4" key="1">
    <citation type="submission" date="2019-02" db="EMBL/GenBank/DDBJ databases">
        <title>Deep-cultivation of Planctomycetes and their phenomic and genomic characterization uncovers novel biology.</title>
        <authorList>
            <person name="Wiegand S."/>
            <person name="Jogler M."/>
            <person name="Boedeker C."/>
            <person name="Pinto D."/>
            <person name="Vollmers J."/>
            <person name="Rivas-Marin E."/>
            <person name="Kohn T."/>
            <person name="Peeters S.H."/>
            <person name="Heuer A."/>
            <person name="Rast P."/>
            <person name="Oberbeckmann S."/>
            <person name="Bunk B."/>
            <person name="Jeske O."/>
            <person name="Meyerdierks A."/>
            <person name="Storesund J.E."/>
            <person name="Kallscheuer N."/>
            <person name="Luecker S."/>
            <person name="Lage O.M."/>
            <person name="Pohl T."/>
            <person name="Merkel B.J."/>
            <person name="Hornburger P."/>
            <person name="Mueller R.-W."/>
            <person name="Bruemmer F."/>
            <person name="Labrenz M."/>
            <person name="Spormann A.M."/>
            <person name="Op Den Camp H."/>
            <person name="Overmann J."/>
            <person name="Amann R."/>
            <person name="Jetten M.S.M."/>
            <person name="Mascher T."/>
            <person name="Medema M.H."/>
            <person name="Devos D.P."/>
            <person name="Kaster A.-K."/>
            <person name="Ovreas L."/>
            <person name="Rohde M."/>
            <person name="Galperin M.Y."/>
            <person name="Jogler C."/>
        </authorList>
    </citation>
    <scope>NUCLEOTIDE SEQUENCE [LARGE SCALE GENOMIC DNA]</scope>
    <source>
        <strain evidence="3 4">CA54</strain>
    </source>
</reference>
<proteinExistence type="predicted"/>
<gene>
    <name evidence="3" type="primary">degP_1</name>
    <name evidence="3" type="ORF">CA54_54870</name>
</gene>
<dbReference type="InterPro" id="IPR036034">
    <property type="entry name" value="PDZ_sf"/>
</dbReference>
<feature type="region of interest" description="Disordered" evidence="1">
    <location>
        <begin position="337"/>
        <end position="364"/>
    </location>
</feature>
<keyword evidence="3" id="KW-0378">Hydrolase</keyword>
<dbReference type="Proteomes" id="UP000320735">
    <property type="component" value="Unassembled WGS sequence"/>
</dbReference>
<comment type="caution">
    <text evidence="3">The sequence shown here is derived from an EMBL/GenBank/DDBJ whole genome shotgun (WGS) entry which is preliminary data.</text>
</comment>
<evidence type="ECO:0000313" key="3">
    <source>
        <dbReference type="EMBL" id="TWU07082.1"/>
    </source>
</evidence>
<evidence type="ECO:0000256" key="1">
    <source>
        <dbReference type="SAM" id="MobiDB-lite"/>
    </source>
</evidence>
<dbReference type="PANTHER" id="PTHR22939:SF129">
    <property type="entry name" value="SERINE PROTEASE HTRA2, MITOCHONDRIAL"/>
    <property type="match status" value="1"/>
</dbReference>
<name>A0A5C6B6B6_9PLAN</name>
<keyword evidence="2" id="KW-0732">Signal</keyword>
<feature type="chain" id="PRO_5022794211" evidence="2">
    <location>
        <begin position="26"/>
        <end position="584"/>
    </location>
</feature>
<dbReference type="SUPFAM" id="SSF50494">
    <property type="entry name" value="Trypsin-like serine proteases"/>
    <property type="match status" value="1"/>
</dbReference>
<dbReference type="OrthoDB" id="248175at2"/>
<evidence type="ECO:0000256" key="2">
    <source>
        <dbReference type="SAM" id="SignalP"/>
    </source>
</evidence>
<evidence type="ECO:0000313" key="4">
    <source>
        <dbReference type="Proteomes" id="UP000320735"/>
    </source>
</evidence>
<dbReference type="PRINTS" id="PR00834">
    <property type="entry name" value="PROTEASES2C"/>
</dbReference>
<keyword evidence="3" id="KW-0645">Protease</keyword>
<dbReference type="InterPro" id="IPR009003">
    <property type="entry name" value="Peptidase_S1_PA"/>
</dbReference>
<dbReference type="SUPFAM" id="SSF50156">
    <property type="entry name" value="PDZ domain-like"/>
    <property type="match status" value="1"/>
</dbReference>